<dbReference type="AlphaFoldDB" id="A0A368YKN2"/>
<name>A0A368YKN2_9RHOB</name>
<evidence type="ECO:0000313" key="2">
    <source>
        <dbReference type="Proteomes" id="UP000253345"/>
    </source>
</evidence>
<keyword evidence="2" id="KW-1185">Reference proteome</keyword>
<reference evidence="1 2" key="1">
    <citation type="submission" date="2018-07" db="EMBL/GenBank/DDBJ databases">
        <title>Genomic Encyclopedia of Type Strains, Phase III (KMG-III): the genomes of soil and plant-associated and newly described type strains.</title>
        <authorList>
            <person name="Whitman W."/>
        </authorList>
    </citation>
    <scope>NUCLEOTIDE SEQUENCE [LARGE SCALE GENOMIC DNA]</scope>
    <source>
        <strain evidence="1 2">CECT 8525</strain>
    </source>
</reference>
<organism evidence="1 2">
    <name type="scientific">Paracoccus lutimaris</name>
    <dbReference type="NCBI Taxonomy" id="1490030"/>
    <lineage>
        <taxon>Bacteria</taxon>
        <taxon>Pseudomonadati</taxon>
        <taxon>Pseudomonadota</taxon>
        <taxon>Alphaproteobacteria</taxon>
        <taxon>Rhodobacterales</taxon>
        <taxon>Paracoccaceae</taxon>
        <taxon>Paracoccus</taxon>
    </lineage>
</organism>
<dbReference type="RefSeq" id="WP_114350159.1">
    <property type="nucleotide sequence ID" value="NZ_QPJL01000018.1"/>
</dbReference>
<dbReference type="OrthoDB" id="7781907at2"/>
<dbReference type="EMBL" id="QPJL01000018">
    <property type="protein sequence ID" value="RCW80725.1"/>
    <property type="molecule type" value="Genomic_DNA"/>
</dbReference>
<evidence type="ECO:0000313" key="1">
    <source>
        <dbReference type="EMBL" id="RCW80725.1"/>
    </source>
</evidence>
<sequence>MPKPRPQTPRKIFTTALADWQRAWTAHAHHDRRAASAGFATATGRAHFTAMADLSTRIADIEGRIAQTTANNRAELHIKITLLSLDGQIRPEFQSSILEDAMRMIAEAKA</sequence>
<comment type="caution">
    <text evidence="1">The sequence shown here is derived from an EMBL/GenBank/DDBJ whole genome shotgun (WGS) entry which is preliminary data.</text>
</comment>
<protein>
    <submittedName>
        <fullName evidence="1">Uncharacterized protein</fullName>
    </submittedName>
</protein>
<proteinExistence type="predicted"/>
<accession>A0A368YKN2</accession>
<dbReference type="Proteomes" id="UP000253345">
    <property type="component" value="Unassembled WGS sequence"/>
</dbReference>
<gene>
    <name evidence="1" type="ORF">DFP89_11842</name>
</gene>